<proteinExistence type="inferred from homology"/>
<evidence type="ECO:0000256" key="1">
    <source>
        <dbReference type="ARBA" id="ARBA00004141"/>
    </source>
</evidence>
<keyword evidence="6" id="KW-0479">Metal-binding</keyword>
<dbReference type="PRINTS" id="PR00176">
    <property type="entry name" value="NANEUSMPORT"/>
</dbReference>
<keyword evidence="3 8" id="KW-0812">Transmembrane</keyword>
<feature type="binding site" evidence="6">
    <location>
        <position position="26"/>
    </location>
    <ligand>
        <name>Na(+)</name>
        <dbReference type="ChEBI" id="CHEBI:29101"/>
        <label>1</label>
    </ligand>
</feature>
<keyword evidence="5 9" id="KW-0472">Membrane</keyword>
<feature type="binding site" evidence="6">
    <location>
        <position position="31"/>
    </location>
    <ligand>
        <name>Na(+)</name>
        <dbReference type="ChEBI" id="CHEBI:29101"/>
        <label>1</label>
    </ligand>
</feature>
<dbReference type="AlphaFoldDB" id="H3BDU1"/>
<dbReference type="PROSITE" id="PS00610">
    <property type="entry name" value="NA_NEUROTRAN_SYMP_1"/>
    <property type="match status" value="1"/>
</dbReference>
<feature type="transmembrane region" description="Helical" evidence="9">
    <location>
        <begin position="504"/>
        <end position="526"/>
    </location>
</feature>
<evidence type="ECO:0000256" key="9">
    <source>
        <dbReference type="SAM" id="Phobius"/>
    </source>
</evidence>
<keyword evidence="2 8" id="KW-0813">Transport</keyword>
<reference evidence="11" key="1">
    <citation type="submission" date="2011-08" db="EMBL/GenBank/DDBJ databases">
        <title>The draft genome of Latimeria chalumnae.</title>
        <authorList>
            <person name="Di Palma F."/>
            <person name="Alfoldi J."/>
            <person name="Johnson J."/>
            <person name="Berlin A."/>
            <person name="Gnerre S."/>
            <person name="Jaffe D."/>
            <person name="MacCallum I."/>
            <person name="Young S."/>
            <person name="Walker B.J."/>
            <person name="Lander E."/>
            <person name="Lindblad-Toh K."/>
        </authorList>
    </citation>
    <scope>NUCLEOTIDE SEQUENCE [LARGE SCALE GENOMIC DNA]</scope>
    <source>
        <strain evidence="11">Wild caught</strain>
    </source>
</reference>
<accession>H3BDU1</accession>
<evidence type="ECO:0000313" key="10">
    <source>
        <dbReference type="Ensembl" id="ENSLACP00000020062.1"/>
    </source>
</evidence>
<protein>
    <recommendedName>
        <fullName evidence="8">Transporter</fullName>
    </recommendedName>
</protein>
<dbReference type="InterPro" id="IPR037272">
    <property type="entry name" value="SNS_sf"/>
</dbReference>
<feature type="binding site" evidence="6">
    <location>
        <position position="357"/>
    </location>
    <ligand>
        <name>Na(+)</name>
        <dbReference type="ChEBI" id="CHEBI:29101"/>
        <label>1</label>
    </ligand>
</feature>
<dbReference type="NCBIfam" id="NF037979">
    <property type="entry name" value="Na_transp"/>
    <property type="match status" value="1"/>
</dbReference>
<evidence type="ECO:0000256" key="7">
    <source>
        <dbReference type="PIRSR" id="PIRSR600175-2"/>
    </source>
</evidence>
<dbReference type="SUPFAM" id="SSF161070">
    <property type="entry name" value="SNF-like"/>
    <property type="match status" value="1"/>
</dbReference>
<feature type="binding site" evidence="6">
    <location>
        <position position="24"/>
    </location>
    <ligand>
        <name>Na(+)</name>
        <dbReference type="ChEBI" id="CHEBI:29101"/>
        <label>1</label>
    </ligand>
</feature>
<feature type="transmembrane region" description="Helical" evidence="9">
    <location>
        <begin position="465"/>
        <end position="484"/>
    </location>
</feature>
<dbReference type="Ensembl" id="ENSLACT00000020200.1">
    <property type="protein sequence ID" value="ENSLACP00000020062.1"/>
    <property type="gene ID" value="ENSLACG00000017634.1"/>
</dbReference>
<reference evidence="10" key="2">
    <citation type="submission" date="2025-08" db="UniProtKB">
        <authorList>
            <consortium name="Ensembl"/>
        </authorList>
    </citation>
    <scope>IDENTIFICATION</scope>
</reference>
<dbReference type="eggNOG" id="KOG3660">
    <property type="taxonomic scope" value="Eukaryota"/>
</dbReference>
<feature type="transmembrane region" description="Helical" evidence="9">
    <location>
        <begin position="345"/>
        <end position="370"/>
    </location>
</feature>
<dbReference type="EMBL" id="AFYH01004310">
    <property type="status" value="NOT_ANNOTATED_CDS"/>
    <property type="molecule type" value="Genomic_DNA"/>
</dbReference>
<feature type="binding site" evidence="6">
    <location>
        <position position="292"/>
    </location>
    <ligand>
        <name>Na(+)</name>
        <dbReference type="ChEBI" id="CHEBI:29101"/>
        <label>1</label>
    </ligand>
</feature>
<keyword evidence="8" id="KW-0769">Symport</keyword>
<evidence type="ECO:0000256" key="5">
    <source>
        <dbReference type="ARBA" id="ARBA00023136"/>
    </source>
</evidence>
<keyword evidence="6" id="KW-0915">Sodium</keyword>
<dbReference type="HOGENOM" id="CLU_006855_9_5_1"/>
<keyword evidence="4 9" id="KW-1133">Transmembrane helix</keyword>
<dbReference type="GO" id="GO:0089718">
    <property type="term" value="P:amino acid import across plasma membrane"/>
    <property type="evidence" value="ECO:0007669"/>
    <property type="project" value="TreeGrafter"/>
</dbReference>
<dbReference type="PANTHER" id="PTHR11616">
    <property type="entry name" value="SODIUM/CHLORIDE DEPENDENT TRANSPORTER"/>
    <property type="match status" value="1"/>
</dbReference>
<dbReference type="OMA" id="SKMPYYE"/>
<keyword evidence="7" id="KW-1015">Disulfide bond</keyword>
<feature type="transmembrane region" description="Helical" evidence="9">
    <location>
        <begin position="174"/>
        <end position="192"/>
    </location>
</feature>
<comment type="similarity">
    <text evidence="8">Belongs to the sodium:neurotransmitter symporter (SNF) (TC 2.A.22) family.</text>
</comment>
<gene>
    <name evidence="10" type="primary">SI:CH211-283G2.1</name>
</gene>
<evidence type="ECO:0000256" key="2">
    <source>
        <dbReference type="ARBA" id="ARBA00022448"/>
    </source>
</evidence>
<comment type="subcellular location">
    <subcellularLocation>
        <location evidence="1">Membrane</location>
        <topology evidence="1">Multi-pass membrane protein</topology>
    </subcellularLocation>
</comment>
<feature type="binding site" evidence="6">
    <location>
        <position position="361"/>
    </location>
    <ligand>
        <name>Na(+)</name>
        <dbReference type="ChEBI" id="CHEBI:29101"/>
        <label>1</label>
    </ligand>
</feature>
<dbReference type="EMBL" id="AFYH01004309">
    <property type="status" value="NOT_ANNOTATED_CDS"/>
    <property type="molecule type" value="Genomic_DNA"/>
</dbReference>
<name>H3BDU1_LATCH</name>
<keyword evidence="11" id="KW-1185">Reference proteome</keyword>
<feature type="transmembrane region" description="Helical" evidence="9">
    <location>
        <begin position="204"/>
        <end position="221"/>
    </location>
</feature>
<feature type="transmembrane region" description="Helical" evidence="9">
    <location>
        <begin position="90"/>
        <end position="118"/>
    </location>
</feature>
<dbReference type="InterPro" id="IPR000175">
    <property type="entry name" value="Na/ntran_symport"/>
</dbReference>
<feature type="binding site" evidence="6">
    <location>
        <position position="360"/>
    </location>
    <ligand>
        <name>Na(+)</name>
        <dbReference type="ChEBI" id="CHEBI:29101"/>
        <label>1</label>
    </ligand>
</feature>
<dbReference type="GeneTree" id="ENSGT00940000166243"/>
<evidence type="ECO:0000313" key="11">
    <source>
        <dbReference type="Proteomes" id="UP000008672"/>
    </source>
</evidence>
<feature type="transmembrane region" description="Helical" evidence="9">
    <location>
        <begin position="421"/>
        <end position="444"/>
    </location>
</feature>
<feature type="transmembrane region" description="Helical" evidence="9">
    <location>
        <begin position="286"/>
        <end position="310"/>
    </location>
</feature>
<sequence length="554" mass="62305">TEKGNSTKRQTWNKQIEFTLAGIGSAVGLGNVWRFPYLCYRSGGGAFFIPYLLMLVLVGIPLLYMELSVGQYTQLGPVHALAKLCPLLKGVGMASVAISFLMCTYYNVIITWALYYFFSSFQSPLPWQNCNNTWNIAANCSDHITNNSDATTASQQFFNYNVLQKSDGVDQLGAIRWELLCLLLLAWILIYFCIFKGVKSTGKVVYFTALFPYVILLALLINNVRLPGASDGIRFFIVPQWEKLKEIDVWVNAAAQIFNSIGISFGFLMAMSSYNRFNNNILKDTLAISLTNSATSIFAGFVIFSALGYMSYLQNVDVKDIAVDGPGLVFMVYPQALPTMPVAPLWAVLFFFMLLCLGLDSQFAMVDVFITTLMDGSRSWLLKYLKHTELVVLIICSVAFLMGIPNITQGGIYVFQLLDHYTAIISPVFIVFFELVAISWIYGVHRLAKNVEEMVGKEPNIFFRICWWIISPAFVTVILIFTVMRVTPARYEDYLYPDWAQGLGWVICLASLIWIPLGVIHTLCTLKGSFRKRLIQSVTPLALDKDSEKAVQKE</sequence>
<dbReference type="GO" id="GO:0005283">
    <property type="term" value="F:amino acid:sodium symporter activity"/>
    <property type="evidence" value="ECO:0007669"/>
    <property type="project" value="TreeGrafter"/>
</dbReference>
<dbReference type="GO" id="GO:0005886">
    <property type="term" value="C:plasma membrane"/>
    <property type="evidence" value="ECO:0007669"/>
    <property type="project" value="TreeGrafter"/>
</dbReference>
<dbReference type="PROSITE" id="PS50267">
    <property type="entry name" value="NA_NEUROTRAN_SYMP_3"/>
    <property type="match status" value="1"/>
</dbReference>
<feature type="transmembrane region" description="Helical" evidence="9">
    <location>
        <begin position="249"/>
        <end position="274"/>
    </location>
</feature>
<feature type="disulfide bond" evidence="7">
    <location>
        <begin position="130"/>
        <end position="140"/>
    </location>
</feature>
<feature type="transmembrane region" description="Helical" evidence="9">
    <location>
        <begin position="48"/>
        <end position="69"/>
    </location>
</feature>
<dbReference type="Proteomes" id="UP000008672">
    <property type="component" value="Unassembled WGS sequence"/>
</dbReference>
<feature type="transmembrane region" description="Helical" evidence="9">
    <location>
        <begin position="18"/>
        <end position="36"/>
    </location>
</feature>
<feature type="binding site" evidence="6">
    <location>
        <position position="27"/>
    </location>
    <ligand>
        <name>Na(+)</name>
        <dbReference type="ChEBI" id="CHEBI:29101"/>
        <label>1</label>
    </ligand>
</feature>
<dbReference type="PANTHER" id="PTHR11616:SF306">
    <property type="entry name" value="TRANSPORTER"/>
    <property type="match status" value="1"/>
</dbReference>
<reference evidence="10" key="3">
    <citation type="submission" date="2025-09" db="UniProtKB">
        <authorList>
            <consortium name="Ensembl"/>
        </authorList>
    </citation>
    <scope>IDENTIFICATION</scope>
</reference>
<evidence type="ECO:0000256" key="8">
    <source>
        <dbReference type="RuleBase" id="RU003732"/>
    </source>
</evidence>
<dbReference type="GO" id="GO:0046872">
    <property type="term" value="F:metal ion binding"/>
    <property type="evidence" value="ECO:0007669"/>
    <property type="project" value="UniProtKB-KW"/>
</dbReference>
<dbReference type="Pfam" id="PF00209">
    <property type="entry name" value="SNF"/>
    <property type="match status" value="1"/>
</dbReference>
<evidence type="ECO:0000256" key="6">
    <source>
        <dbReference type="PIRSR" id="PIRSR600175-1"/>
    </source>
</evidence>
<evidence type="ECO:0000256" key="4">
    <source>
        <dbReference type="ARBA" id="ARBA00022989"/>
    </source>
</evidence>
<feature type="binding site" evidence="6">
    <location>
        <position position="260"/>
    </location>
    <ligand>
        <name>Na(+)</name>
        <dbReference type="ChEBI" id="CHEBI:29101"/>
        <label>1</label>
    </ligand>
</feature>
<dbReference type="EMBL" id="AFYH01004308">
    <property type="status" value="NOT_ANNOTATED_CDS"/>
    <property type="molecule type" value="Genomic_DNA"/>
</dbReference>
<evidence type="ECO:0000256" key="3">
    <source>
        <dbReference type="ARBA" id="ARBA00022692"/>
    </source>
</evidence>
<organism evidence="10 11">
    <name type="scientific">Latimeria chalumnae</name>
    <name type="common">Coelacanth</name>
    <dbReference type="NCBI Taxonomy" id="7897"/>
    <lineage>
        <taxon>Eukaryota</taxon>
        <taxon>Metazoa</taxon>
        <taxon>Chordata</taxon>
        <taxon>Craniata</taxon>
        <taxon>Vertebrata</taxon>
        <taxon>Euteleostomi</taxon>
        <taxon>Coelacanthiformes</taxon>
        <taxon>Coelacanthidae</taxon>
        <taxon>Latimeria</taxon>
    </lineage>
</organism>
<dbReference type="InParanoid" id="H3BDU1"/>
<feature type="transmembrane region" description="Helical" evidence="9">
    <location>
        <begin position="390"/>
        <end position="415"/>
    </location>
</feature>
<dbReference type="EMBL" id="AFYH01004307">
    <property type="status" value="NOT_ANNOTATED_CDS"/>
    <property type="molecule type" value="Genomic_DNA"/>
</dbReference>